<dbReference type="InterPro" id="IPR011701">
    <property type="entry name" value="MFS"/>
</dbReference>
<keyword evidence="4 5" id="KW-0472">Membrane</keyword>
<dbReference type="AlphaFoldDB" id="A0A6G1JQX9"/>
<feature type="transmembrane region" description="Helical" evidence="5">
    <location>
        <begin position="451"/>
        <end position="470"/>
    </location>
</feature>
<dbReference type="SUPFAM" id="SSF103473">
    <property type="entry name" value="MFS general substrate transporter"/>
    <property type="match status" value="1"/>
</dbReference>
<dbReference type="InterPro" id="IPR020846">
    <property type="entry name" value="MFS_dom"/>
</dbReference>
<comment type="subcellular location">
    <subcellularLocation>
        <location evidence="1">Membrane</location>
        <topology evidence="1">Multi-pass membrane protein</topology>
    </subcellularLocation>
</comment>
<name>A0A6G1JQX9_9PLEO</name>
<evidence type="ECO:0000256" key="2">
    <source>
        <dbReference type="ARBA" id="ARBA00022692"/>
    </source>
</evidence>
<feature type="transmembrane region" description="Helical" evidence="5">
    <location>
        <begin position="354"/>
        <end position="374"/>
    </location>
</feature>
<feature type="domain" description="Major facilitator superfamily (MFS) profile" evidence="6">
    <location>
        <begin position="43"/>
        <end position="475"/>
    </location>
</feature>
<dbReference type="FunFam" id="1.20.1250.20:FF:000011">
    <property type="entry name" value="MFS multidrug transporter, putative"/>
    <property type="match status" value="1"/>
</dbReference>
<dbReference type="GO" id="GO:0016020">
    <property type="term" value="C:membrane"/>
    <property type="evidence" value="ECO:0007669"/>
    <property type="project" value="UniProtKB-SubCell"/>
</dbReference>
<dbReference type="PANTHER" id="PTHR23502">
    <property type="entry name" value="MAJOR FACILITATOR SUPERFAMILY"/>
    <property type="match status" value="1"/>
</dbReference>
<feature type="transmembrane region" description="Helical" evidence="5">
    <location>
        <begin position="165"/>
        <end position="186"/>
    </location>
</feature>
<sequence length="480" mass="52288">MSQASSSFCTGRSFAHSYQQVTWNGPNDPDNPLNWASRRKWTAATMVAVYSALAFLPSSMLAPSLSNISKDLHIGASTESQMVFSVYVLAWGIGPLILSPLSELYGRSLVLQVGNLCSVLLYITCAVSRTATQLIVFRFLSGLSGSAAVSVDDGMLTDLWTLDELGGVVGIYSLGPLIGSAIGPVLGGFITQYSTWKWAFYSLSITCGVTGIVGLFVVQETYGPRLLYLKAKRLRRTTGDIRYHSASCEESTSRKEKLWAGISRPLRMASTHFIVHAFALYTGYLYGVLYLFLGTFSQLWSTEYRLSISIGSLHFLSLALGLAIGSQLGIMFNDKVYQHFKNKNAGVGVPEFRIPVMIASSLFAPIGCLWYGWSAQAHLHWIMPDLGVMIFGIGGILSFQAVQAYVLEAYPQHGASAMAAVSITRALAGFTFPIFAPAFYNQLDYGRGNTVLASIALVLGIPGPILLYRYGAKLRARSRK</sequence>
<feature type="transmembrane region" description="Helical" evidence="5">
    <location>
        <begin position="109"/>
        <end position="129"/>
    </location>
</feature>
<feature type="transmembrane region" description="Helical" evidence="5">
    <location>
        <begin position="386"/>
        <end position="407"/>
    </location>
</feature>
<keyword evidence="2 5" id="KW-0812">Transmembrane</keyword>
<evidence type="ECO:0000313" key="7">
    <source>
        <dbReference type="EMBL" id="KAF2702910.1"/>
    </source>
</evidence>
<accession>A0A6G1JQX9</accession>
<proteinExistence type="predicted"/>
<dbReference type="PROSITE" id="PS50850">
    <property type="entry name" value="MFS"/>
    <property type="match status" value="1"/>
</dbReference>
<evidence type="ECO:0000256" key="1">
    <source>
        <dbReference type="ARBA" id="ARBA00004141"/>
    </source>
</evidence>
<feature type="transmembrane region" description="Helical" evidence="5">
    <location>
        <begin position="273"/>
        <end position="293"/>
    </location>
</feature>
<feature type="transmembrane region" description="Helical" evidence="5">
    <location>
        <begin position="313"/>
        <end position="333"/>
    </location>
</feature>
<evidence type="ECO:0000259" key="6">
    <source>
        <dbReference type="PROSITE" id="PS50850"/>
    </source>
</evidence>
<evidence type="ECO:0000256" key="4">
    <source>
        <dbReference type="ARBA" id="ARBA00023136"/>
    </source>
</evidence>
<keyword evidence="8" id="KW-1185">Reference proteome</keyword>
<dbReference type="EMBL" id="MU005791">
    <property type="protein sequence ID" value="KAF2702910.1"/>
    <property type="molecule type" value="Genomic_DNA"/>
</dbReference>
<feature type="transmembrane region" description="Helical" evidence="5">
    <location>
        <begin position="41"/>
        <end position="62"/>
    </location>
</feature>
<dbReference type="Gene3D" id="1.20.1250.20">
    <property type="entry name" value="MFS general substrate transporter like domains"/>
    <property type="match status" value="1"/>
</dbReference>
<evidence type="ECO:0000256" key="5">
    <source>
        <dbReference type="SAM" id="Phobius"/>
    </source>
</evidence>
<dbReference type="InterPro" id="IPR036259">
    <property type="entry name" value="MFS_trans_sf"/>
</dbReference>
<dbReference type="OrthoDB" id="6770063at2759"/>
<dbReference type="Proteomes" id="UP000799428">
    <property type="component" value="Unassembled WGS sequence"/>
</dbReference>
<dbReference type="CDD" id="cd17323">
    <property type="entry name" value="MFS_Tpo1_MDR_like"/>
    <property type="match status" value="1"/>
</dbReference>
<dbReference type="PANTHER" id="PTHR23502:SF60">
    <property type="entry name" value="MAJOR FACILITATOR SUPERFAMILY (MFS) PROFILE DOMAIN-CONTAINING PROTEIN-RELATED"/>
    <property type="match status" value="1"/>
</dbReference>
<reference evidence="7" key="1">
    <citation type="journal article" date="2020" name="Stud. Mycol.">
        <title>101 Dothideomycetes genomes: a test case for predicting lifestyles and emergence of pathogens.</title>
        <authorList>
            <person name="Haridas S."/>
            <person name="Albert R."/>
            <person name="Binder M."/>
            <person name="Bloem J."/>
            <person name="Labutti K."/>
            <person name="Salamov A."/>
            <person name="Andreopoulos B."/>
            <person name="Baker S."/>
            <person name="Barry K."/>
            <person name="Bills G."/>
            <person name="Bluhm B."/>
            <person name="Cannon C."/>
            <person name="Castanera R."/>
            <person name="Culley D."/>
            <person name="Daum C."/>
            <person name="Ezra D."/>
            <person name="Gonzalez J."/>
            <person name="Henrissat B."/>
            <person name="Kuo A."/>
            <person name="Liang C."/>
            <person name="Lipzen A."/>
            <person name="Lutzoni F."/>
            <person name="Magnuson J."/>
            <person name="Mondo S."/>
            <person name="Nolan M."/>
            <person name="Ohm R."/>
            <person name="Pangilinan J."/>
            <person name="Park H.-J."/>
            <person name="Ramirez L."/>
            <person name="Alfaro M."/>
            <person name="Sun H."/>
            <person name="Tritt A."/>
            <person name="Yoshinaga Y."/>
            <person name="Zwiers L.-H."/>
            <person name="Turgeon B."/>
            <person name="Goodwin S."/>
            <person name="Spatafora J."/>
            <person name="Crous P."/>
            <person name="Grigoriev I."/>
        </authorList>
    </citation>
    <scope>NUCLEOTIDE SEQUENCE</scope>
    <source>
        <strain evidence="7">CBS 279.74</strain>
    </source>
</reference>
<feature type="transmembrane region" description="Helical" evidence="5">
    <location>
        <begin position="419"/>
        <end position="439"/>
    </location>
</feature>
<evidence type="ECO:0000313" key="8">
    <source>
        <dbReference type="Proteomes" id="UP000799428"/>
    </source>
</evidence>
<protein>
    <submittedName>
        <fullName evidence="7">MFS general substrate transporter</fullName>
    </submittedName>
</protein>
<feature type="transmembrane region" description="Helical" evidence="5">
    <location>
        <begin position="82"/>
        <end position="102"/>
    </location>
</feature>
<dbReference type="GO" id="GO:0022857">
    <property type="term" value="F:transmembrane transporter activity"/>
    <property type="evidence" value="ECO:0007669"/>
    <property type="project" value="InterPro"/>
</dbReference>
<gene>
    <name evidence="7" type="ORF">K504DRAFT_520928</name>
</gene>
<evidence type="ECO:0000256" key="3">
    <source>
        <dbReference type="ARBA" id="ARBA00022989"/>
    </source>
</evidence>
<organism evidence="7 8">
    <name type="scientific">Pleomassaria siparia CBS 279.74</name>
    <dbReference type="NCBI Taxonomy" id="1314801"/>
    <lineage>
        <taxon>Eukaryota</taxon>
        <taxon>Fungi</taxon>
        <taxon>Dikarya</taxon>
        <taxon>Ascomycota</taxon>
        <taxon>Pezizomycotina</taxon>
        <taxon>Dothideomycetes</taxon>
        <taxon>Pleosporomycetidae</taxon>
        <taxon>Pleosporales</taxon>
        <taxon>Pleomassariaceae</taxon>
        <taxon>Pleomassaria</taxon>
    </lineage>
</organism>
<keyword evidence="3 5" id="KW-1133">Transmembrane helix</keyword>
<dbReference type="Pfam" id="PF07690">
    <property type="entry name" value="MFS_1"/>
    <property type="match status" value="1"/>
</dbReference>